<dbReference type="Gene3D" id="1.20.1560.10">
    <property type="entry name" value="ABC transporter type 1, transmembrane domain"/>
    <property type="match status" value="1"/>
</dbReference>
<comment type="subcellular location">
    <subcellularLocation>
        <location evidence="1">Vacuole membrane</location>
        <topology evidence="1">Multi-pass membrane protein</topology>
    </subcellularLocation>
</comment>
<feature type="transmembrane region" description="Helical" evidence="10">
    <location>
        <begin position="43"/>
        <end position="60"/>
    </location>
</feature>
<dbReference type="GO" id="GO:0000323">
    <property type="term" value="C:lytic vacuole"/>
    <property type="evidence" value="ECO:0007669"/>
    <property type="project" value="UniProtKB-ARBA"/>
</dbReference>
<dbReference type="InterPro" id="IPR003593">
    <property type="entry name" value="AAA+_ATPase"/>
</dbReference>
<evidence type="ECO:0000256" key="10">
    <source>
        <dbReference type="SAM" id="Phobius"/>
    </source>
</evidence>
<keyword evidence="4 10" id="KW-0812">Transmembrane</keyword>
<dbReference type="Pfam" id="PF00664">
    <property type="entry name" value="ABC_membrane"/>
    <property type="match status" value="1"/>
</dbReference>
<keyword evidence="3" id="KW-0926">Vacuole</keyword>
<keyword evidence="8 10" id="KW-1133">Transmembrane helix</keyword>
<evidence type="ECO:0000313" key="14">
    <source>
        <dbReference type="WBParaSite" id="MBELARI_LOCUS17391"/>
    </source>
</evidence>
<dbReference type="InterPro" id="IPR050173">
    <property type="entry name" value="ABC_transporter_C-like"/>
</dbReference>
<dbReference type="PANTHER" id="PTHR24223">
    <property type="entry name" value="ATP-BINDING CASSETTE SUB-FAMILY C"/>
    <property type="match status" value="1"/>
</dbReference>
<dbReference type="Proteomes" id="UP000887575">
    <property type="component" value="Unassembled WGS sequence"/>
</dbReference>
<feature type="transmembrane region" description="Helical" evidence="10">
    <location>
        <begin position="80"/>
        <end position="99"/>
    </location>
</feature>
<dbReference type="PROSITE" id="PS50929">
    <property type="entry name" value="ABC_TM1F"/>
    <property type="match status" value="1"/>
</dbReference>
<keyword evidence="6" id="KW-0547">Nucleotide-binding</keyword>
<dbReference type="GO" id="GO:0005774">
    <property type="term" value="C:vacuolar membrane"/>
    <property type="evidence" value="ECO:0007669"/>
    <property type="project" value="UniProtKB-SubCell"/>
</dbReference>
<dbReference type="SUPFAM" id="SSF52540">
    <property type="entry name" value="P-loop containing nucleoside triphosphate hydrolases"/>
    <property type="match status" value="1"/>
</dbReference>
<name>A0AAF3J5G0_9BILA</name>
<evidence type="ECO:0000256" key="6">
    <source>
        <dbReference type="ARBA" id="ARBA00022741"/>
    </source>
</evidence>
<feature type="domain" description="ABC transporter" evidence="11">
    <location>
        <begin position="641"/>
        <end position="846"/>
    </location>
</feature>
<dbReference type="AlphaFoldDB" id="A0AAF3J5G0"/>
<evidence type="ECO:0000256" key="1">
    <source>
        <dbReference type="ARBA" id="ARBA00004128"/>
    </source>
</evidence>
<feature type="domain" description="ABC transmembrane type-1" evidence="12">
    <location>
        <begin position="333"/>
        <end position="609"/>
    </location>
</feature>
<dbReference type="Pfam" id="PF00005">
    <property type="entry name" value="ABC_tran"/>
    <property type="match status" value="1"/>
</dbReference>
<accession>A0AAF3J5G0</accession>
<dbReference type="PANTHER" id="PTHR24223:SF443">
    <property type="entry name" value="MULTIDRUG-RESISTANCE LIKE PROTEIN 1, ISOFORM I"/>
    <property type="match status" value="1"/>
</dbReference>
<keyword evidence="2" id="KW-0813">Transport</keyword>
<dbReference type="PROSITE" id="PS50893">
    <property type="entry name" value="ABC_TRANSPORTER_2"/>
    <property type="match status" value="1"/>
</dbReference>
<dbReference type="InterPro" id="IPR011527">
    <property type="entry name" value="ABC1_TM_dom"/>
</dbReference>
<evidence type="ECO:0000256" key="7">
    <source>
        <dbReference type="ARBA" id="ARBA00022840"/>
    </source>
</evidence>
<proteinExistence type="predicted"/>
<evidence type="ECO:0000256" key="2">
    <source>
        <dbReference type="ARBA" id="ARBA00022448"/>
    </source>
</evidence>
<evidence type="ECO:0000259" key="11">
    <source>
        <dbReference type="PROSITE" id="PS50893"/>
    </source>
</evidence>
<dbReference type="InterPro" id="IPR017871">
    <property type="entry name" value="ABC_transporter-like_CS"/>
</dbReference>
<evidence type="ECO:0000256" key="9">
    <source>
        <dbReference type="ARBA" id="ARBA00023136"/>
    </source>
</evidence>
<keyword evidence="13" id="KW-1185">Reference proteome</keyword>
<feature type="transmembrane region" description="Helical" evidence="10">
    <location>
        <begin position="111"/>
        <end position="131"/>
    </location>
</feature>
<feature type="transmembrane region" description="Helical" evidence="10">
    <location>
        <begin position="361"/>
        <end position="381"/>
    </location>
</feature>
<feature type="transmembrane region" description="Helical" evidence="10">
    <location>
        <begin position="542"/>
        <end position="571"/>
    </location>
</feature>
<dbReference type="InterPro" id="IPR003439">
    <property type="entry name" value="ABC_transporter-like_ATP-bd"/>
</dbReference>
<dbReference type="GO" id="GO:0005524">
    <property type="term" value="F:ATP binding"/>
    <property type="evidence" value="ECO:0007669"/>
    <property type="project" value="UniProtKB-KW"/>
</dbReference>
<protein>
    <submittedName>
        <fullName evidence="14">Uncharacterized protein</fullName>
    </submittedName>
</protein>
<evidence type="ECO:0000256" key="3">
    <source>
        <dbReference type="ARBA" id="ARBA00022554"/>
    </source>
</evidence>
<feature type="transmembrane region" description="Helical" evidence="10">
    <location>
        <begin position="440"/>
        <end position="459"/>
    </location>
</feature>
<dbReference type="CDD" id="cd18595">
    <property type="entry name" value="ABC_6TM_MRP1_2_3_6_D1_like"/>
    <property type="match status" value="1"/>
</dbReference>
<reference evidence="14" key="1">
    <citation type="submission" date="2024-02" db="UniProtKB">
        <authorList>
            <consortium name="WormBaseParasite"/>
        </authorList>
    </citation>
    <scope>IDENTIFICATION</scope>
</reference>
<feature type="transmembrane region" description="Helical" evidence="10">
    <location>
        <begin position="465"/>
        <end position="485"/>
    </location>
</feature>
<dbReference type="InterPro" id="IPR036640">
    <property type="entry name" value="ABC1_TM_sf"/>
</dbReference>
<dbReference type="GO" id="GO:0140359">
    <property type="term" value="F:ABC-type transporter activity"/>
    <property type="evidence" value="ECO:0007669"/>
    <property type="project" value="InterPro"/>
</dbReference>
<keyword evidence="9 10" id="KW-0472">Membrane</keyword>
<dbReference type="FunFam" id="1.20.1560.10:FF:000020">
    <property type="entry name" value="ABC metal ion transporter"/>
    <property type="match status" value="1"/>
</dbReference>
<sequence>MLLPTIHQYLCGEDEYRIFHNTTSPASSFAIPHVTECTQHLELSWIPFLFILVFSPAVLYDLYKSGNAKLRSFAPITLRIYFCVVLVIDLTISFLYNLVQAFEGDKDARTYLIGDLPQYLGACAALVLLIASRNRGLVASGVLFNYWLLCVLCGFPEFRYILSLWWHGEPYAKSVNHLRFTLFLICYPIYVLELILSCFADLPKSQYGGKSECPELQSSFLNQITFQWFTALASLGNQKPLTREDLWDLNERDQTQNLISPFMRNFLPPQKAYQEKRRAMAGLNIAEPNVSVRDPLKIEVKEDGLNEKEFPSILGPIFRTYKMTFLCAGAYKFIFDLLQFAAPELLKQLITFIQSKNQPMWVGIAIASLMFIVALIQSMILHQYFHGMFRLGMNIRSVLTSAVYKKALSLSNNARKTRTVGEIVNLMTVDIQRFQDMTTFVMLFWSAPLQVLLSIYFLWRLLGFSVLVGIIILILMVPVNSWISIKMRNCQQEQMKHKDERLKMMSEILNGIKVLKLYAWEKSMEQMVLEIRMKEIAVLKKLAYLNAATTLSWSCAPFLVAVLTFGVYVTIDPENNVLTPQITFVALTLFNILRFPLAIFAMIFSQAIQCHVSNKRLKAFFAEEEMAPQALNAKDTSDEAIRIDNGSFTWESSSENPLLNGIDMSIPRGSLVAIVGKVGSGKSSILSAILGEMNRVGGSVDVMGNVAYVPQQAWIQNMPLRDNILFNKPMNRDFYESVVEACALKPDFAALPAEDMTEIGEKGINLSGGQKQRVSLARAVYANCDVILLDDPLSAVDAHVGKHIFEKVISSSTGLLKHATRVLVTPRTSPPQILRSNRCHERRENL</sequence>
<feature type="transmembrane region" description="Helical" evidence="10">
    <location>
        <begin position="143"/>
        <end position="162"/>
    </location>
</feature>
<feature type="transmembrane region" description="Helical" evidence="10">
    <location>
        <begin position="182"/>
        <end position="202"/>
    </location>
</feature>
<organism evidence="13 14">
    <name type="scientific">Mesorhabditis belari</name>
    <dbReference type="NCBI Taxonomy" id="2138241"/>
    <lineage>
        <taxon>Eukaryota</taxon>
        <taxon>Metazoa</taxon>
        <taxon>Ecdysozoa</taxon>
        <taxon>Nematoda</taxon>
        <taxon>Chromadorea</taxon>
        <taxon>Rhabditida</taxon>
        <taxon>Rhabditina</taxon>
        <taxon>Rhabditomorpha</taxon>
        <taxon>Rhabditoidea</taxon>
        <taxon>Rhabditidae</taxon>
        <taxon>Mesorhabditinae</taxon>
        <taxon>Mesorhabditis</taxon>
    </lineage>
</organism>
<feature type="transmembrane region" description="Helical" evidence="10">
    <location>
        <begin position="583"/>
        <end position="608"/>
    </location>
</feature>
<dbReference type="Gene3D" id="3.40.50.300">
    <property type="entry name" value="P-loop containing nucleotide triphosphate hydrolases"/>
    <property type="match status" value="1"/>
</dbReference>
<dbReference type="SUPFAM" id="SSF90123">
    <property type="entry name" value="ABC transporter transmembrane region"/>
    <property type="match status" value="1"/>
</dbReference>
<dbReference type="PROSITE" id="PS00211">
    <property type="entry name" value="ABC_TRANSPORTER_1"/>
    <property type="match status" value="1"/>
</dbReference>
<keyword evidence="5" id="KW-0677">Repeat</keyword>
<dbReference type="FunFam" id="3.40.50.300:FF:000997">
    <property type="entry name" value="Multidrug resistance-associated protein 1"/>
    <property type="match status" value="1"/>
</dbReference>
<dbReference type="InterPro" id="IPR027417">
    <property type="entry name" value="P-loop_NTPase"/>
</dbReference>
<dbReference type="CDD" id="cd03250">
    <property type="entry name" value="ABCC_MRP_domain1"/>
    <property type="match status" value="1"/>
</dbReference>
<evidence type="ECO:0000313" key="13">
    <source>
        <dbReference type="Proteomes" id="UP000887575"/>
    </source>
</evidence>
<evidence type="ECO:0000256" key="4">
    <source>
        <dbReference type="ARBA" id="ARBA00022692"/>
    </source>
</evidence>
<evidence type="ECO:0000256" key="5">
    <source>
        <dbReference type="ARBA" id="ARBA00022737"/>
    </source>
</evidence>
<evidence type="ECO:0000259" key="12">
    <source>
        <dbReference type="PROSITE" id="PS50929"/>
    </source>
</evidence>
<evidence type="ECO:0000256" key="8">
    <source>
        <dbReference type="ARBA" id="ARBA00022989"/>
    </source>
</evidence>
<dbReference type="WBParaSite" id="MBELARI_LOCUS17391">
    <property type="protein sequence ID" value="MBELARI_LOCUS17391"/>
    <property type="gene ID" value="MBELARI_LOCUS17391"/>
</dbReference>
<dbReference type="GO" id="GO:0016887">
    <property type="term" value="F:ATP hydrolysis activity"/>
    <property type="evidence" value="ECO:0007669"/>
    <property type="project" value="InterPro"/>
</dbReference>
<keyword evidence="7" id="KW-0067">ATP-binding</keyword>
<dbReference type="SMART" id="SM00382">
    <property type="entry name" value="AAA"/>
    <property type="match status" value="1"/>
</dbReference>